<evidence type="ECO:0000256" key="2">
    <source>
        <dbReference type="ARBA" id="ARBA00022679"/>
    </source>
</evidence>
<comment type="similarity">
    <text evidence="1">Belongs to the 3-oxoacid CoA-transferase subunit B family.</text>
</comment>
<evidence type="ECO:0000256" key="1">
    <source>
        <dbReference type="ARBA" id="ARBA00007047"/>
    </source>
</evidence>
<dbReference type="GeneID" id="97392366"/>
<dbReference type="GO" id="GO:0047371">
    <property type="term" value="F:butyrate-acetoacetate CoA-transferase activity"/>
    <property type="evidence" value="ECO:0007669"/>
    <property type="project" value="UniProtKB-EC"/>
</dbReference>
<dbReference type="PANTHER" id="PTHR13707:SF57">
    <property type="entry name" value="SUCCINYL-COA:3-KETOACID COENZYME A TRANSFERASE SUBUNIT B-RELATED"/>
    <property type="match status" value="1"/>
</dbReference>
<dbReference type="EC" id="2.8.3.9" evidence="3"/>
<dbReference type="Gene3D" id="3.40.1080.10">
    <property type="entry name" value="Glutaconate Coenzyme A-transferase"/>
    <property type="match status" value="1"/>
</dbReference>
<keyword evidence="2 3" id="KW-0808">Transferase</keyword>
<sequence length="225" mass="24546">MMKKQEIREFIAKNVAEEFEDGWLVNLGAGIPTHVANHIPDDKLVMTHVEAGLIGCGPLAERGHYDYTLVDASTRPTTKTYDAVCFESPMSFGIIRGGHLDVTVLGALQVDQYGSMANWIIPGKSLQGVGGAMDLCVGAKKVIVAMEHTTKDGKSKIVKKCDMPLTCFKEVNTIITELAILDVTDHGLQLRALAPGVSAEEVQKKTEAEIIIPETIQRMVELQEE</sequence>
<dbReference type="AlphaFoldDB" id="A0A173VAE0"/>
<dbReference type="SMART" id="SM00882">
    <property type="entry name" value="CoA_trans"/>
    <property type="match status" value="1"/>
</dbReference>
<dbReference type="RefSeq" id="WP_055290908.1">
    <property type="nucleotide sequence ID" value="NZ_CP173382.1"/>
</dbReference>
<dbReference type="Proteomes" id="UP000095492">
    <property type="component" value="Unassembled WGS sequence"/>
</dbReference>
<gene>
    <name evidence="3" type="primary">ctfB_2</name>
    <name evidence="3" type="ORF">ERS852448_02625</name>
</gene>
<dbReference type="NCBIfam" id="TIGR02428">
    <property type="entry name" value="pcaJ_scoB_fam"/>
    <property type="match status" value="1"/>
</dbReference>
<name>A0A173VAE0_EUBRA</name>
<dbReference type="InterPro" id="IPR037171">
    <property type="entry name" value="NagB/RpiA_transferase-like"/>
</dbReference>
<dbReference type="STRING" id="39490.ERS852448_02625"/>
<dbReference type="InterPro" id="IPR004165">
    <property type="entry name" value="CoA_trans_fam_I"/>
</dbReference>
<dbReference type="InterPro" id="IPR012791">
    <property type="entry name" value="3-oxoacid_CoA-transf_B"/>
</dbReference>
<evidence type="ECO:0000313" key="4">
    <source>
        <dbReference type="Proteomes" id="UP000095492"/>
    </source>
</evidence>
<dbReference type="PANTHER" id="PTHR13707">
    <property type="entry name" value="KETOACID-COENZYME A TRANSFERASE"/>
    <property type="match status" value="1"/>
</dbReference>
<evidence type="ECO:0000313" key="3">
    <source>
        <dbReference type="EMBL" id="CUN23237.1"/>
    </source>
</evidence>
<proteinExistence type="inferred from homology"/>
<reference evidence="3 4" key="1">
    <citation type="submission" date="2015-09" db="EMBL/GenBank/DDBJ databases">
        <authorList>
            <consortium name="Pathogen Informatics"/>
        </authorList>
    </citation>
    <scope>NUCLEOTIDE SEQUENCE [LARGE SCALE GENOMIC DNA]</scope>
    <source>
        <strain evidence="3 4">2789STDY5608891</strain>
    </source>
</reference>
<dbReference type="EMBL" id="CYYA01000023">
    <property type="protein sequence ID" value="CUN23237.1"/>
    <property type="molecule type" value="Genomic_DNA"/>
</dbReference>
<dbReference type="OrthoDB" id="9778604at2"/>
<accession>A0A173VAE0</accession>
<protein>
    <submittedName>
        <fullName evidence="3">Butyrate--acetoacetate CoA-transferase subunit B</fullName>
        <ecNumber evidence="3">2.8.3.9</ecNumber>
    </submittedName>
</protein>
<dbReference type="Pfam" id="PF01144">
    <property type="entry name" value="CoA_trans"/>
    <property type="match status" value="1"/>
</dbReference>
<dbReference type="SUPFAM" id="SSF100950">
    <property type="entry name" value="NagB/RpiA/CoA transferase-like"/>
    <property type="match status" value="1"/>
</dbReference>
<organism evidence="3 4">
    <name type="scientific">Eubacterium ramulus</name>
    <dbReference type="NCBI Taxonomy" id="39490"/>
    <lineage>
        <taxon>Bacteria</taxon>
        <taxon>Bacillati</taxon>
        <taxon>Bacillota</taxon>
        <taxon>Clostridia</taxon>
        <taxon>Eubacteriales</taxon>
        <taxon>Eubacteriaceae</taxon>
        <taxon>Eubacterium</taxon>
    </lineage>
</organism>